<evidence type="ECO:0000313" key="2">
    <source>
        <dbReference type="Proteomes" id="UP000593567"/>
    </source>
</evidence>
<gene>
    <name evidence="1" type="ORF">EB796_003999</name>
</gene>
<accession>A0A7J7KIF3</accession>
<sequence>MSLTLRKAIDDAIETWKSIGSKIGLCATLEVTGNHLMCLRHDLATPLFVYNWLEGFLSSVGMHLAKFALYEILY</sequence>
<dbReference type="Proteomes" id="UP000593567">
    <property type="component" value="Unassembled WGS sequence"/>
</dbReference>
<comment type="caution">
    <text evidence="1">The sequence shown here is derived from an EMBL/GenBank/DDBJ whole genome shotgun (WGS) entry which is preliminary data.</text>
</comment>
<dbReference type="AlphaFoldDB" id="A0A7J7KIF3"/>
<name>A0A7J7KIF3_BUGNE</name>
<protein>
    <submittedName>
        <fullName evidence="1">Uncharacterized protein</fullName>
    </submittedName>
</protein>
<keyword evidence="2" id="KW-1185">Reference proteome</keyword>
<evidence type="ECO:0000313" key="1">
    <source>
        <dbReference type="EMBL" id="KAF6037701.1"/>
    </source>
</evidence>
<organism evidence="1 2">
    <name type="scientific">Bugula neritina</name>
    <name type="common">Brown bryozoan</name>
    <name type="synonym">Sertularia neritina</name>
    <dbReference type="NCBI Taxonomy" id="10212"/>
    <lineage>
        <taxon>Eukaryota</taxon>
        <taxon>Metazoa</taxon>
        <taxon>Spiralia</taxon>
        <taxon>Lophotrochozoa</taxon>
        <taxon>Bryozoa</taxon>
        <taxon>Gymnolaemata</taxon>
        <taxon>Cheilostomatida</taxon>
        <taxon>Flustrina</taxon>
        <taxon>Buguloidea</taxon>
        <taxon>Bugulidae</taxon>
        <taxon>Bugula</taxon>
    </lineage>
</organism>
<dbReference type="EMBL" id="VXIV02000529">
    <property type="protein sequence ID" value="KAF6037701.1"/>
    <property type="molecule type" value="Genomic_DNA"/>
</dbReference>
<proteinExistence type="predicted"/>
<reference evidence="1" key="1">
    <citation type="submission" date="2020-06" db="EMBL/GenBank/DDBJ databases">
        <title>Draft genome of Bugula neritina, a colonial animal packing powerful symbionts and potential medicines.</title>
        <authorList>
            <person name="Rayko M."/>
        </authorList>
    </citation>
    <scope>NUCLEOTIDE SEQUENCE [LARGE SCALE GENOMIC DNA]</scope>
    <source>
        <strain evidence="1">Kwan_BN1</strain>
    </source>
</reference>